<name>A0A7W8EX85_STRST</name>
<organism evidence="2 3">
    <name type="scientific">Streptomyces spectabilis</name>
    <dbReference type="NCBI Taxonomy" id="68270"/>
    <lineage>
        <taxon>Bacteria</taxon>
        <taxon>Bacillati</taxon>
        <taxon>Actinomycetota</taxon>
        <taxon>Actinomycetes</taxon>
        <taxon>Kitasatosporales</taxon>
        <taxon>Streptomycetaceae</taxon>
        <taxon>Streptomyces</taxon>
    </lineage>
</organism>
<accession>A0A7W8EX85</accession>
<protein>
    <submittedName>
        <fullName evidence="2">Uncharacterized protein</fullName>
    </submittedName>
</protein>
<comment type="caution">
    <text evidence="2">The sequence shown here is derived from an EMBL/GenBank/DDBJ whole genome shotgun (WGS) entry which is preliminary data.</text>
</comment>
<evidence type="ECO:0000313" key="2">
    <source>
        <dbReference type="EMBL" id="MBB5106784.1"/>
    </source>
</evidence>
<dbReference type="EMBL" id="JACHJD010000010">
    <property type="protein sequence ID" value="MBB5106784.1"/>
    <property type="molecule type" value="Genomic_DNA"/>
</dbReference>
<dbReference type="Proteomes" id="UP000549009">
    <property type="component" value="Unassembled WGS sequence"/>
</dbReference>
<evidence type="ECO:0000256" key="1">
    <source>
        <dbReference type="SAM" id="MobiDB-lite"/>
    </source>
</evidence>
<keyword evidence="3" id="KW-1185">Reference proteome</keyword>
<sequence>MSSSVLELTRSRGQPLHALNIVARMPPHVLGVLNQSCWTSFKKLRELVVAPAWNPGTGTAYEDRLERDGRGFPAVDAHAHGDNGLFCGPGQMDAGPAALPSDVGGEDMGGPRVGVRVPNGGGGGEGEAVPEVLVPVTAGQFNARLVETGKKKSQSTHSRCTGKCLPDRRNDGGGCPQPGPGAELLGCGQWPGEPPPPWPSPSSMSVLSVSSPRSFNPLISGACFEGMEGESRRSMNFYGLA</sequence>
<gene>
    <name evidence="2" type="ORF">FHS40_005897</name>
</gene>
<dbReference type="AlphaFoldDB" id="A0A7W8EX85"/>
<evidence type="ECO:0000313" key="3">
    <source>
        <dbReference type="Proteomes" id="UP000549009"/>
    </source>
</evidence>
<feature type="region of interest" description="Disordered" evidence="1">
    <location>
        <begin position="191"/>
        <end position="211"/>
    </location>
</feature>
<reference evidence="2 3" key="1">
    <citation type="submission" date="2020-08" db="EMBL/GenBank/DDBJ databases">
        <title>Genomic Encyclopedia of Type Strains, Phase III (KMG-III): the genomes of soil and plant-associated and newly described type strains.</title>
        <authorList>
            <person name="Whitman W."/>
        </authorList>
    </citation>
    <scope>NUCLEOTIDE SEQUENCE [LARGE SCALE GENOMIC DNA]</scope>
    <source>
        <strain evidence="2 3">CECT 3146</strain>
    </source>
</reference>
<proteinExistence type="predicted"/>
<feature type="compositionally biased region" description="Low complexity" evidence="1">
    <location>
        <begin position="201"/>
        <end position="211"/>
    </location>
</feature>